<dbReference type="Gene3D" id="3.40.50.1820">
    <property type="entry name" value="alpha/beta hydrolase"/>
    <property type="match status" value="1"/>
</dbReference>
<gene>
    <name evidence="1" type="ORF">H5410_037090</name>
</gene>
<comment type="caution">
    <text evidence="1">The sequence shown here is derived from an EMBL/GenBank/DDBJ whole genome shotgun (WGS) entry which is preliminary data.</text>
</comment>
<dbReference type="Proteomes" id="UP000824120">
    <property type="component" value="Chromosome 7"/>
</dbReference>
<proteinExistence type="predicted"/>
<name>A0A9J5Y714_SOLCO</name>
<protein>
    <submittedName>
        <fullName evidence="1">Uncharacterized protein</fullName>
    </submittedName>
</protein>
<dbReference type="SUPFAM" id="SSF53474">
    <property type="entry name" value="alpha/beta-Hydrolases"/>
    <property type="match status" value="1"/>
</dbReference>
<accession>A0A9J5Y714</accession>
<evidence type="ECO:0000313" key="1">
    <source>
        <dbReference type="EMBL" id="KAG5595858.1"/>
    </source>
</evidence>
<reference evidence="1 2" key="1">
    <citation type="submission" date="2020-09" db="EMBL/GenBank/DDBJ databases">
        <title>De no assembly of potato wild relative species, Solanum commersonii.</title>
        <authorList>
            <person name="Cho K."/>
        </authorList>
    </citation>
    <scope>NUCLEOTIDE SEQUENCE [LARGE SCALE GENOMIC DNA]</scope>
    <source>
        <strain evidence="1">LZ3.2</strain>
        <tissue evidence="1">Leaf</tissue>
    </source>
</reference>
<dbReference type="OrthoDB" id="9988524at2759"/>
<sequence>MEMWMEIRKHRRKRSVKLLNLKSLKLSFMFTCFLVRPDLPLKFISFCSCNFFHFVSLLSVISLSIGSKFWEKNRVLTVHGSADEIIPVEDALEFDKIIPNHKLHIIEGANHCYTSHQAELTPVILPFIKEVCYNLTYANETTGRVLELVCVIQNLLRLILVITTRGFFILDVELKQIWYEMNICCTSMTFGFVS</sequence>
<dbReference type="AlphaFoldDB" id="A0A9J5Y714"/>
<keyword evidence="2" id="KW-1185">Reference proteome</keyword>
<dbReference type="EMBL" id="JACXVP010000007">
    <property type="protein sequence ID" value="KAG5595858.1"/>
    <property type="molecule type" value="Genomic_DNA"/>
</dbReference>
<evidence type="ECO:0000313" key="2">
    <source>
        <dbReference type="Proteomes" id="UP000824120"/>
    </source>
</evidence>
<dbReference type="InterPro" id="IPR029058">
    <property type="entry name" value="AB_hydrolase_fold"/>
</dbReference>
<organism evidence="1 2">
    <name type="scientific">Solanum commersonii</name>
    <name type="common">Commerson's wild potato</name>
    <name type="synonym">Commerson's nightshade</name>
    <dbReference type="NCBI Taxonomy" id="4109"/>
    <lineage>
        <taxon>Eukaryota</taxon>
        <taxon>Viridiplantae</taxon>
        <taxon>Streptophyta</taxon>
        <taxon>Embryophyta</taxon>
        <taxon>Tracheophyta</taxon>
        <taxon>Spermatophyta</taxon>
        <taxon>Magnoliopsida</taxon>
        <taxon>eudicotyledons</taxon>
        <taxon>Gunneridae</taxon>
        <taxon>Pentapetalae</taxon>
        <taxon>asterids</taxon>
        <taxon>lamiids</taxon>
        <taxon>Solanales</taxon>
        <taxon>Solanaceae</taxon>
        <taxon>Solanoideae</taxon>
        <taxon>Solaneae</taxon>
        <taxon>Solanum</taxon>
    </lineage>
</organism>